<dbReference type="EMBL" id="CAJGYO010000017">
    <property type="protein sequence ID" value="CAD6334959.1"/>
    <property type="molecule type" value="Genomic_DNA"/>
</dbReference>
<keyword evidence="2" id="KW-1185">Reference proteome</keyword>
<dbReference type="AlphaFoldDB" id="A0A811S0A6"/>
<name>A0A811S0A6_9POAL</name>
<evidence type="ECO:0000313" key="1">
    <source>
        <dbReference type="EMBL" id="CAD6334959.1"/>
    </source>
</evidence>
<organism evidence="1 2">
    <name type="scientific">Miscanthus lutarioriparius</name>
    <dbReference type="NCBI Taxonomy" id="422564"/>
    <lineage>
        <taxon>Eukaryota</taxon>
        <taxon>Viridiplantae</taxon>
        <taxon>Streptophyta</taxon>
        <taxon>Embryophyta</taxon>
        <taxon>Tracheophyta</taxon>
        <taxon>Spermatophyta</taxon>
        <taxon>Magnoliopsida</taxon>
        <taxon>Liliopsida</taxon>
        <taxon>Poales</taxon>
        <taxon>Poaceae</taxon>
        <taxon>PACMAD clade</taxon>
        <taxon>Panicoideae</taxon>
        <taxon>Andropogonodae</taxon>
        <taxon>Andropogoneae</taxon>
        <taxon>Saccharinae</taxon>
        <taxon>Miscanthus</taxon>
    </lineage>
</organism>
<proteinExistence type="predicted"/>
<dbReference type="Proteomes" id="UP000604825">
    <property type="component" value="Unassembled WGS sequence"/>
</dbReference>
<protein>
    <submittedName>
        <fullName evidence="1">Uncharacterized protein</fullName>
    </submittedName>
</protein>
<evidence type="ECO:0000313" key="2">
    <source>
        <dbReference type="Proteomes" id="UP000604825"/>
    </source>
</evidence>
<comment type="caution">
    <text evidence="1">The sequence shown here is derived from an EMBL/GenBank/DDBJ whole genome shotgun (WGS) entry which is preliminary data.</text>
</comment>
<accession>A0A811S0A6</accession>
<gene>
    <name evidence="1" type="ORF">NCGR_LOCUS59057</name>
</gene>
<sequence length="113" mass="13008">MEKHLDALSKQIVDLNKIVYPHHDRSASAVEYPDLSGLSEADRAAESAWLHERAWDETVKRGDANELLLRLGWEYVWLASEMRTLDFSGMIEAKRAVKAERLREEALEKARCL</sequence>
<reference evidence="1" key="1">
    <citation type="submission" date="2020-10" db="EMBL/GenBank/DDBJ databases">
        <authorList>
            <person name="Han B."/>
            <person name="Lu T."/>
            <person name="Zhao Q."/>
            <person name="Huang X."/>
            <person name="Zhao Y."/>
        </authorList>
    </citation>
    <scope>NUCLEOTIDE SEQUENCE</scope>
</reference>